<dbReference type="PANTHER" id="PTHR34820">
    <property type="entry name" value="INNER MEMBRANE PROTEIN YEBZ"/>
    <property type="match status" value="1"/>
</dbReference>
<evidence type="ECO:0000256" key="2">
    <source>
        <dbReference type="ARBA" id="ARBA00022723"/>
    </source>
</evidence>
<dbReference type="AlphaFoldDB" id="A0A382ICJ5"/>
<dbReference type="Gene3D" id="2.60.40.1220">
    <property type="match status" value="1"/>
</dbReference>
<dbReference type="SUPFAM" id="SSF81296">
    <property type="entry name" value="E set domains"/>
    <property type="match status" value="1"/>
</dbReference>
<evidence type="ECO:0000256" key="5">
    <source>
        <dbReference type="SAM" id="MobiDB-lite"/>
    </source>
</evidence>
<evidence type="ECO:0000313" key="7">
    <source>
        <dbReference type="EMBL" id="SVB97350.1"/>
    </source>
</evidence>
<sequence>MKLKMNPSEFMRILIAAFLVALFSTNTVAHTALQESNPGDGATVKTPPAQLDLVFNGPVKLIKLELMGVGHEMPTKFEPLADALATYRIETPGMHPGQFTVNWAVIGADGHTVANSFSFVVDPAAEEHTGHGADHGHEDHDDHSGNTEHSDH</sequence>
<dbReference type="Pfam" id="PF04234">
    <property type="entry name" value="CopC"/>
    <property type="match status" value="1"/>
</dbReference>
<evidence type="ECO:0000259" key="6">
    <source>
        <dbReference type="Pfam" id="PF04234"/>
    </source>
</evidence>
<dbReference type="PANTHER" id="PTHR34820:SF4">
    <property type="entry name" value="INNER MEMBRANE PROTEIN YEBZ"/>
    <property type="match status" value="1"/>
</dbReference>
<proteinExistence type="predicted"/>
<dbReference type="InterPro" id="IPR014756">
    <property type="entry name" value="Ig_E-set"/>
</dbReference>
<feature type="domain" description="CopC" evidence="6">
    <location>
        <begin position="30"/>
        <end position="121"/>
    </location>
</feature>
<gene>
    <name evidence="7" type="ORF">METZ01_LOCUS250204</name>
</gene>
<evidence type="ECO:0000256" key="4">
    <source>
        <dbReference type="ARBA" id="ARBA00023008"/>
    </source>
</evidence>
<dbReference type="InterPro" id="IPR032694">
    <property type="entry name" value="CopC/D"/>
</dbReference>
<dbReference type="GO" id="GO:0042597">
    <property type="term" value="C:periplasmic space"/>
    <property type="evidence" value="ECO:0007669"/>
    <property type="project" value="InterPro"/>
</dbReference>
<organism evidence="7">
    <name type="scientific">marine metagenome</name>
    <dbReference type="NCBI Taxonomy" id="408172"/>
    <lineage>
        <taxon>unclassified sequences</taxon>
        <taxon>metagenomes</taxon>
        <taxon>ecological metagenomes</taxon>
    </lineage>
</organism>
<evidence type="ECO:0000256" key="1">
    <source>
        <dbReference type="ARBA" id="ARBA00004196"/>
    </source>
</evidence>
<comment type="subcellular location">
    <subcellularLocation>
        <location evidence="1">Cell envelope</location>
    </subcellularLocation>
</comment>
<keyword evidence="2" id="KW-0479">Metal-binding</keyword>
<protein>
    <recommendedName>
        <fullName evidence="6">CopC domain-containing protein</fullName>
    </recommendedName>
</protein>
<dbReference type="GO" id="GO:0005507">
    <property type="term" value="F:copper ion binding"/>
    <property type="evidence" value="ECO:0007669"/>
    <property type="project" value="InterPro"/>
</dbReference>
<dbReference type="GO" id="GO:0030313">
    <property type="term" value="C:cell envelope"/>
    <property type="evidence" value="ECO:0007669"/>
    <property type="project" value="UniProtKB-SubCell"/>
</dbReference>
<keyword evidence="4" id="KW-0186">Copper</keyword>
<dbReference type="GO" id="GO:0046688">
    <property type="term" value="P:response to copper ion"/>
    <property type="evidence" value="ECO:0007669"/>
    <property type="project" value="InterPro"/>
</dbReference>
<dbReference type="GO" id="GO:0005886">
    <property type="term" value="C:plasma membrane"/>
    <property type="evidence" value="ECO:0007669"/>
    <property type="project" value="TreeGrafter"/>
</dbReference>
<reference evidence="7" key="1">
    <citation type="submission" date="2018-05" db="EMBL/GenBank/DDBJ databases">
        <authorList>
            <person name="Lanie J.A."/>
            <person name="Ng W.-L."/>
            <person name="Kazmierczak K.M."/>
            <person name="Andrzejewski T.M."/>
            <person name="Davidsen T.M."/>
            <person name="Wayne K.J."/>
            <person name="Tettelin H."/>
            <person name="Glass J.I."/>
            <person name="Rusch D."/>
            <person name="Podicherti R."/>
            <person name="Tsui H.-C.T."/>
            <person name="Winkler M.E."/>
        </authorList>
    </citation>
    <scope>NUCLEOTIDE SEQUENCE</scope>
</reference>
<keyword evidence="3" id="KW-0732">Signal</keyword>
<dbReference type="InterPro" id="IPR007348">
    <property type="entry name" value="CopC_dom"/>
</dbReference>
<feature type="region of interest" description="Disordered" evidence="5">
    <location>
        <begin position="127"/>
        <end position="152"/>
    </location>
</feature>
<evidence type="ECO:0000256" key="3">
    <source>
        <dbReference type="ARBA" id="ARBA00022729"/>
    </source>
</evidence>
<dbReference type="EMBL" id="UINC01066536">
    <property type="protein sequence ID" value="SVB97350.1"/>
    <property type="molecule type" value="Genomic_DNA"/>
</dbReference>
<dbReference type="InterPro" id="IPR014755">
    <property type="entry name" value="Cu-Rt/internalin_Ig-like"/>
</dbReference>
<dbReference type="GO" id="GO:0006825">
    <property type="term" value="P:copper ion transport"/>
    <property type="evidence" value="ECO:0007669"/>
    <property type="project" value="InterPro"/>
</dbReference>
<accession>A0A382ICJ5</accession>
<name>A0A382ICJ5_9ZZZZ</name>